<dbReference type="Proteomes" id="UP001319200">
    <property type="component" value="Unassembled WGS sequence"/>
</dbReference>
<organism evidence="1 2">
    <name type="scientific">Chryseosolibacter histidini</name>
    <dbReference type="NCBI Taxonomy" id="2782349"/>
    <lineage>
        <taxon>Bacteria</taxon>
        <taxon>Pseudomonadati</taxon>
        <taxon>Bacteroidota</taxon>
        <taxon>Cytophagia</taxon>
        <taxon>Cytophagales</taxon>
        <taxon>Chryseotaleaceae</taxon>
        <taxon>Chryseosolibacter</taxon>
    </lineage>
</organism>
<evidence type="ECO:0000313" key="2">
    <source>
        <dbReference type="Proteomes" id="UP001319200"/>
    </source>
</evidence>
<dbReference type="AlphaFoldDB" id="A0AAP2GHV7"/>
<dbReference type="EMBL" id="JAHESF010000004">
    <property type="protein sequence ID" value="MBT1696456.1"/>
    <property type="molecule type" value="Genomic_DNA"/>
</dbReference>
<name>A0AAP2GHV7_9BACT</name>
<comment type="caution">
    <text evidence="1">The sequence shown here is derived from an EMBL/GenBank/DDBJ whole genome shotgun (WGS) entry which is preliminary data.</text>
</comment>
<protein>
    <submittedName>
        <fullName evidence="1">Uncharacterized protein</fullName>
    </submittedName>
</protein>
<dbReference type="RefSeq" id="WP_254161737.1">
    <property type="nucleotide sequence ID" value="NZ_JAHESF010000004.1"/>
</dbReference>
<gene>
    <name evidence="1" type="ORF">KK083_06195</name>
</gene>
<proteinExistence type="predicted"/>
<sequence>MMERLAEKALITEADDILKALRISLHQGNVVGIFVRPQDSNMYLTAVEDIFISTVTDQKIIVLKKLDLHGKLLQHNQLLLASIEKLRFFNTLYKDGLKRTLRNIAASDFNTLLRIRKRECNITLNDLKIVLVKTLDSGHHISLTLDDQSTVHGYIRDFDNKLELMYLTDRLNGKTTRALKINTISRIEFESFLHFNGLSSKVFHVCL</sequence>
<accession>A0AAP2GHV7</accession>
<keyword evidence="2" id="KW-1185">Reference proteome</keyword>
<reference evidence="1 2" key="1">
    <citation type="submission" date="2021-05" db="EMBL/GenBank/DDBJ databases">
        <title>A Polyphasic approach of four new species of the genus Ohtaekwangia: Ohtaekwangia histidinii sp. nov., Ohtaekwangia cretensis sp. nov., Ohtaekwangia indiensis sp. nov., Ohtaekwangia reichenbachii sp. nov. from diverse environment.</title>
        <authorList>
            <person name="Octaviana S."/>
        </authorList>
    </citation>
    <scope>NUCLEOTIDE SEQUENCE [LARGE SCALE GENOMIC DNA]</scope>
    <source>
        <strain evidence="1 2">PWU4</strain>
    </source>
</reference>
<evidence type="ECO:0000313" key="1">
    <source>
        <dbReference type="EMBL" id="MBT1696456.1"/>
    </source>
</evidence>